<accession>A0ABP8E4H8</accession>
<dbReference type="EMBL" id="BAABAU010000003">
    <property type="protein sequence ID" value="GAA4266950.1"/>
    <property type="molecule type" value="Genomic_DNA"/>
</dbReference>
<feature type="compositionally biased region" description="Basic and acidic residues" evidence="1">
    <location>
        <begin position="439"/>
        <end position="454"/>
    </location>
</feature>
<comment type="caution">
    <text evidence="2">The sequence shown here is derived from an EMBL/GenBank/DDBJ whole genome shotgun (WGS) entry which is preliminary data.</text>
</comment>
<dbReference type="RefSeq" id="WP_344796783.1">
    <property type="nucleotide sequence ID" value="NZ_BAABAU010000003.1"/>
</dbReference>
<dbReference type="Proteomes" id="UP001501594">
    <property type="component" value="Unassembled WGS sequence"/>
</dbReference>
<dbReference type="Gene3D" id="1.20.150.30">
    <property type="entry name" value="Zincin-like metallopeptidase, N-terminal domain"/>
    <property type="match status" value="1"/>
</dbReference>
<evidence type="ECO:0000313" key="2">
    <source>
        <dbReference type="EMBL" id="GAA4266950.1"/>
    </source>
</evidence>
<dbReference type="Pfam" id="PF10103">
    <property type="entry name" value="Zincin_2"/>
    <property type="match status" value="1"/>
</dbReference>
<organism evidence="2 3">
    <name type="scientific">Frondihabitans peucedani</name>
    <dbReference type="NCBI Taxonomy" id="598626"/>
    <lineage>
        <taxon>Bacteria</taxon>
        <taxon>Bacillati</taxon>
        <taxon>Actinomycetota</taxon>
        <taxon>Actinomycetes</taxon>
        <taxon>Micrococcales</taxon>
        <taxon>Microbacteriaceae</taxon>
        <taxon>Frondihabitans</taxon>
    </lineage>
</organism>
<dbReference type="NCBIfam" id="TIGR03624">
    <property type="entry name" value="putative hydrolase"/>
    <property type="match status" value="1"/>
</dbReference>
<proteinExistence type="predicted"/>
<dbReference type="GO" id="GO:0008237">
    <property type="term" value="F:metallopeptidase activity"/>
    <property type="evidence" value="ECO:0007669"/>
    <property type="project" value="UniProtKB-KW"/>
</dbReference>
<dbReference type="PANTHER" id="PTHR39420">
    <property type="match status" value="1"/>
</dbReference>
<dbReference type="InterPro" id="IPR042271">
    <property type="entry name" value="Zinicin_2_N"/>
</dbReference>
<protein>
    <submittedName>
        <fullName evidence="2">Zinc-dependent metalloprotease</fullName>
    </submittedName>
</protein>
<keyword evidence="2" id="KW-0482">Metalloprotease</keyword>
<dbReference type="PANTHER" id="PTHR39420:SF2">
    <property type="entry name" value="HYDROLASE"/>
    <property type="match status" value="1"/>
</dbReference>
<gene>
    <name evidence="2" type="ORF">GCM10022256_25620</name>
</gene>
<feature type="region of interest" description="Disordered" evidence="1">
    <location>
        <begin position="431"/>
        <end position="454"/>
    </location>
</feature>
<evidence type="ECO:0000256" key="1">
    <source>
        <dbReference type="SAM" id="MobiDB-lite"/>
    </source>
</evidence>
<dbReference type="SUPFAM" id="SSF55486">
    <property type="entry name" value="Metalloproteases ('zincins'), catalytic domain"/>
    <property type="match status" value="1"/>
</dbReference>
<keyword evidence="2" id="KW-0378">Hydrolase</keyword>
<name>A0ABP8E4H8_9MICO</name>
<reference evidence="3" key="1">
    <citation type="journal article" date="2019" name="Int. J. Syst. Evol. Microbiol.">
        <title>The Global Catalogue of Microorganisms (GCM) 10K type strain sequencing project: providing services to taxonomists for standard genome sequencing and annotation.</title>
        <authorList>
            <consortium name="The Broad Institute Genomics Platform"/>
            <consortium name="The Broad Institute Genome Sequencing Center for Infectious Disease"/>
            <person name="Wu L."/>
            <person name="Ma J."/>
        </authorList>
    </citation>
    <scope>NUCLEOTIDE SEQUENCE [LARGE SCALE GENOMIC DNA]</scope>
    <source>
        <strain evidence="3">JCM 17442</strain>
    </source>
</reference>
<keyword evidence="3" id="KW-1185">Reference proteome</keyword>
<evidence type="ECO:0000313" key="3">
    <source>
        <dbReference type="Proteomes" id="UP001501594"/>
    </source>
</evidence>
<sequence>MSEDSQPGPEDEFRDMLRQFLSGDSEIDPSKLVGAAGLPNDPAFMARLMSQLQNAVNRSGDGIDWSLATEQATSIGNQSALVTPPAKVSSLEQAFHVAALWLDEVAHVAELTVEPRLMTRAEWARASMPVWTQLAEPVAASIADSLTRVLSEQAPEEMRGMLAEASEVMRSVGGALFAMQLGQVVGQLSTEVVSGGDVGIPLLDEQQAALVPQNVAAFGEGLDIDADQIQLYLAVRELAHARLFRHARWLRLHLITSIREFSQGISIDTSALEELAVDFDPANPEQLQDAMRSGALIPPKSDEQLAALARLETTLALIEGWVDVVTAAATERLPKSGAIAEMVRRRRAAGGPAESAFATLVGLELRPRRLREAAAMWQAVHDAVGGEQRDALWAHPDIVPTSEDIDDPQALIARLTAGEPELDDVDRAIADLLSDDSDDRPHEAGDGSAEEPRA</sequence>
<dbReference type="InterPro" id="IPR018766">
    <property type="entry name" value="Zinicin_2"/>
</dbReference>
<keyword evidence="2" id="KW-0645">Protease</keyword>